<feature type="transmembrane region" description="Helical" evidence="1">
    <location>
        <begin position="85"/>
        <end position="102"/>
    </location>
</feature>
<keyword evidence="1" id="KW-0812">Transmembrane</keyword>
<gene>
    <name evidence="2" type="ORF">TPR58_02195</name>
</gene>
<evidence type="ECO:0000313" key="3">
    <source>
        <dbReference type="Proteomes" id="UP001427805"/>
    </source>
</evidence>
<organism evidence="2 3">
    <name type="scientific">Sphingomonas rustica</name>
    <dbReference type="NCBI Taxonomy" id="3103142"/>
    <lineage>
        <taxon>Bacteria</taxon>
        <taxon>Pseudomonadati</taxon>
        <taxon>Pseudomonadota</taxon>
        <taxon>Alphaproteobacteria</taxon>
        <taxon>Sphingomonadales</taxon>
        <taxon>Sphingomonadaceae</taxon>
        <taxon>Sphingomonas</taxon>
    </lineage>
</organism>
<proteinExistence type="predicted"/>
<keyword evidence="1" id="KW-1133">Transmembrane helix</keyword>
<keyword evidence="3" id="KW-1185">Reference proteome</keyword>
<accession>A0ABV0B6D8</accession>
<feature type="transmembrane region" description="Helical" evidence="1">
    <location>
        <begin position="59"/>
        <end position="79"/>
    </location>
</feature>
<dbReference type="Proteomes" id="UP001427805">
    <property type="component" value="Unassembled WGS sequence"/>
</dbReference>
<comment type="caution">
    <text evidence="2">The sequence shown here is derived from an EMBL/GenBank/DDBJ whole genome shotgun (WGS) entry which is preliminary data.</text>
</comment>
<protein>
    <recommendedName>
        <fullName evidence="4">DUF2207 domain-containing protein</fullName>
    </recommendedName>
</protein>
<reference evidence="2 3" key="1">
    <citation type="submission" date="2024-05" db="EMBL/GenBank/DDBJ databases">
        <title>Sphingomonas sp. HF-S3 16S ribosomal RNA gene Genome sequencing and assembly.</title>
        <authorList>
            <person name="Lee H."/>
        </authorList>
    </citation>
    <scope>NUCLEOTIDE SEQUENCE [LARGE SCALE GENOMIC DNA]</scope>
    <source>
        <strain evidence="2 3">HF-S3</strain>
    </source>
</reference>
<name>A0ABV0B6D8_9SPHN</name>
<evidence type="ECO:0000256" key="1">
    <source>
        <dbReference type="SAM" id="Phobius"/>
    </source>
</evidence>
<evidence type="ECO:0000313" key="2">
    <source>
        <dbReference type="EMBL" id="MEN3745962.1"/>
    </source>
</evidence>
<dbReference type="EMBL" id="JBDIZK010000001">
    <property type="protein sequence ID" value="MEN3745962.1"/>
    <property type="molecule type" value="Genomic_DNA"/>
</dbReference>
<sequence length="254" mass="27739">MRDDAGPGEPAIRRARTLAAGLADVGLTHAEELLRRMSPEGREQARREREARARRRNRLMARMLMAAVASLLTWALVAAIVSPGVAFAAASAVMLLLILLIANRADPRVPGRQALNDAPLPALAEEAIVWLDAQHRGLPSPALRFTRSIAATLDAAEPHLARVDPRSPFAADVRKLIAEELPDLVEGWRAVPVSARRTPRADGRAPDDHLCNGLQLIDAELARATEQLDRGSFEQIEVLGRYLELKYDRDSGLA</sequence>
<evidence type="ECO:0008006" key="4">
    <source>
        <dbReference type="Google" id="ProtNLM"/>
    </source>
</evidence>
<keyword evidence="1" id="KW-0472">Membrane</keyword>
<dbReference type="RefSeq" id="WP_346244959.1">
    <property type="nucleotide sequence ID" value="NZ_JBDIZK010000001.1"/>
</dbReference>